<evidence type="ECO:0000313" key="2">
    <source>
        <dbReference type="EMBL" id="ARF53174.1"/>
    </source>
</evidence>
<dbReference type="KEGG" id="sgv:B1H19_02365"/>
<dbReference type="EMBL" id="CP020569">
    <property type="protein sequence ID" value="ARF53174.1"/>
    <property type="molecule type" value="Genomic_DNA"/>
</dbReference>
<accession>A0A1V0TJR5</accession>
<dbReference type="Proteomes" id="UP000192726">
    <property type="component" value="Chromosome"/>
</dbReference>
<keyword evidence="3" id="KW-1185">Reference proteome</keyword>
<gene>
    <name evidence="2" type="ORF">B1H19_02365</name>
</gene>
<name>A0A1V0TJR5_9ACTN</name>
<organism evidence="2 3">
    <name type="scientific">Streptomyces gilvosporeus</name>
    <dbReference type="NCBI Taxonomy" id="553510"/>
    <lineage>
        <taxon>Bacteria</taxon>
        <taxon>Bacillati</taxon>
        <taxon>Actinomycetota</taxon>
        <taxon>Actinomycetes</taxon>
        <taxon>Kitasatosporales</taxon>
        <taxon>Streptomycetaceae</taxon>
        <taxon>Streptomyces</taxon>
    </lineage>
</organism>
<feature type="compositionally biased region" description="Basic and acidic residues" evidence="1">
    <location>
        <begin position="55"/>
        <end position="68"/>
    </location>
</feature>
<dbReference type="AlphaFoldDB" id="A0A1V0TJR5"/>
<protein>
    <submittedName>
        <fullName evidence="2">Uncharacterized protein</fullName>
    </submittedName>
</protein>
<reference evidence="2 3" key="1">
    <citation type="submission" date="2017-04" db="EMBL/GenBank/DDBJ databases">
        <title>Complete Genome Sequence of Streptomyces gilvosporeus F607, a Capable Producer of Natamycin.</title>
        <authorList>
            <person name="Zong G."/>
            <person name="Zhong C."/>
            <person name="Fu J."/>
            <person name="Qin R."/>
            <person name="Cao G."/>
        </authorList>
    </citation>
    <scope>NUCLEOTIDE SEQUENCE [LARGE SCALE GENOMIC DNA]</scope>
    <source>
        <strain evidence="2 3">F607</strain>
    </source>
</reference>
<evidence type="ECO:0000256" key="1">
    <source>
        <dbReference type="SAM" id="MobiDB-lite"/>
    </source>
</evidence>
<proteinExistence type="predicted"/>
<evidence type="ECO:0000313" key="3">
    <source>
        <dbReference type="Proteomes" id="UP000192726"/>
    </source>
</evidence>
<feature type="compositionally biased region" description="Acidic residues" evidence="1">
    <location>
        <begin position="1"/>
        <end position="10"/>
    </location>
</feature>
<sequence>MHLADADADGDSSMGRCRDPRRSSVGQWPALGTMKAQPTLPSLRLEPGQRVVPHGIDRGLEVDEAKAR</sequence>
<feature type="region of interest" description="Disordered" evidence="1">
    <location>
        <begin position="1"/>
        <end position="68"/>
    </location>
</feature>